<keyword evidence="1" id="KW-1133">Transmembrane helix</keyword>
<dbReference type="EMBL" id="CP124755">
    <property type="protein sequence ID" value="WGZ90137.1"/>
    <property type="molecule type" value="Genomic_DNA"/>
</dbReference>
<gene>
    <name evidence="2" type="ORF">QJT80_11595</name>
</gene>
<dbReference type="Proteomes" id="UP001300672">
    <property type="component" value="Chromosome"/>
</dbReference>
<reference evidence="2" key="2">
    <citation type="submission" date="2023-04" db="EMBL/GenBank/DDBJ databases">
        <authorList>
            <person name="Beletskiy A.V."/>
            <person name="Mardanov A.V."/>
            <person name="Ravin N.V."/>
        </authorList>
    </citation>
    <scope>NUCLEOTIDE SEQUENCE</scope>
    <source>
        <strain evidence="2">GKL-01</strain>
    </source>
</reference>
<protein>
    <submittedName>
        <fullName evidence="2">Uncharacterized protein</fullName>
    </submittedName>
</protein>
<keyword evidence="1" id="KW-0812">Transmembrane</keyword>
<feature type="transmembrane region" description="Helical" evidence="1">
    <location>
        <begin position="89"/>
        <end position="109"/>
    </location>
</feature>
<reference evidence="2" key="1">
    <citation type="journal article" date="2023" name="Int. J. Mol. Sci.">
        <title>Metagenomics Revealed a New Genus 'Candidatus Thiocaldithrix dubininis' gen. nov., sp. nov. and a New Species 'Candidatus Thiothrix putei' sp. nov. in the Family Thiotrichaceae, Some Members of Which Have Traits of Both Na+- and H+-Motive Energetics.</title>
        <authorList>
            <person name="Ravin N.V."/>
            <person name="Muntyan M.S."/>
            <person name="Smolyakov D.D."/>
            <person name="Rudenko T.S."/>
            <person name="Beletsky A.V."/>
            <person name="Mardanov A.V."/>
            <person name="Grabovich M.Y."/>
        </authorList>
    </citation>
    <scope>NUCLEOTIDE SEQUENCE</scope>
    <source>
        <strain evidence="2">GKL-01</strain>
    </source>
</reference>
<evidence type="ECO:0000313" key="2">
    <source>
        <dbReference type="EMBL" id="WGZ90137.1"/>
    </source>
</evidence>
<keyword evidence="1" id="KW-0472">Membrane</keyword>
<proteinExistence type="predicted"/>
<evidence type="ECO:0000256" key="1">
    <source>
        <dbReference type="SAM" id="Phobius"/>
    </source>
</evidence>
<dbReference type="AlphaFoldDB" id="A0AA95KJC2"/>
<name>A0AA95KJC2_9GAMM</name>
<accession>A0AA95KJC2</accession>
<sequence length="157" mass="18755">MTSNSSNLQLHQQHWLFGKRDLTLRSNNTLTVREKSWFRQEETTLPLELLQPNPTHASTFAMKWLLNSLFIGSISLLFGYLGIRFNAVVLYALCAIFTVFTLVLLYRFFVYTTNLVIYRHVQTNENFLYLWKDKPNREEFWEFTHELTRRIGLNKRT</sequence>
<feature type="transmembrane region" description="Helical" evidence="1">
    <location>
        <begin position="64"/>
        <end position="83"/>
    </location>
</feature>
<organism evidence="2">
    <name type="scientific">Candidatus Thiocaldithrix dubininis</name>
    <dbReference type="NCBI Taxonomy" id="3080823"/>
    <lineage>
        <taxon>Bacteria</taxon>
        <taxon>Pseudomonadati</taxon>
        <taxon>Pseudomonadota</taxon>
        <taxon>Gammaproteobacteria</taxon>
        <taxon>Thiotrichales</taxon>
        <taxon>Thiotrichaceae</taxon>
        <taxon>Candidatus Thiocaldithrix</taxon>
    </lineage>
</organism>
<dbReference type="KEGG" id="tdu:QJT80_11595"/>